<dbReference type="SUPFAM" id="SSF51395">
    <property type="entry name" value="FMN-linked oxidoreductases"/>
    <property type="match status" value="1"/>
</dbReference>
<evidence type="ECO:0000313" key="7">
    <source>
        <dbReference type="EMBL" id="TNL96875.1"/>
    </source>
</evidence>
<evidence type="ECO:0000256" key="2">
    <source>
        <dbReference type="ARBA" id="ARBA00022630"/>
    </source>
</evidence>
<evidence type="ECO:0000256" key="4">
    <source>
        <dbReference type="ARBA" id="ARBA00022857"/>
    </source>
</evidence>
<gene>
    <name evidence="7" type="ORF">FHE74_07625</name>
</gene>
<dbReference type="CDD" id="cd02932">
    <property type="entry name" value="OYE_YqiM_FMN"/>
    <property type="match status" value="1"/>
</dbReference>
<comment type="caution">
    <text evidence="7">The sequence shown here is derived from an EMBL/GenBank/DDBJ whole genome shotgun (WGS) entry which is preliminary data.</text>
</comment>
<dbReference type="GO" id="GO:0010181">
    <property type="term" value="F:FMN binding"/>
    <property type="evidence" value="ECO:0007669"/>
    <property type="project" value="InterPro"/>
</dbReference>
<evidence type="ECO:0000256" key="3">
    <source>
        <dbReference type="ARBA" id="ARBA00022643"/>
    </source>
</evidence>
<comment type="cofactor">
    <cofactor evidence="1">
        <name>FMN</name>
        <dbReference type="ChEBI" id="CHEBI:58210"/>
    </cofactor>
</comment>
<keyword evidence="8" id="KW-1185">Reference proteome</keyword>
<dbReference type="OrthoDB" id="3169239at2"/>
<keyword evidence="3" id="KW-0288">FMN</keyword>
<dbReference type="PANTHER" id="PTHR43303">
    <property type="entry name" value="NADPH DEHYDROGENASE C23G7.10C-RELATED"/>
    <property type="match status" value="1"/>
</dbReference>
<dbReference type="GO" id="GO:0050661">
    <property type="term" value="F:NADP binding"/>
    <property type="evidence" value="ECO:0007669"/>
    <property type="project" value="InterPro"/>
</dbReference>
<dbReference type="Proteomes" id="UP000312032">
    <property type="component" value="Unassembled WGS sequence"/>
</dbReference>
<name>A0A5C4U2S7_9CORY</name>
<dbReference type="InterPro" id="IPR001155">
    <property type="entry name" value="OxRdtase_FMN_N"/>
</dbReference>
<keyword evidence="2" id="KW-0285">Flavoprotein</keyword>
<dbReference type="Gene3D" id="3.20.20.70">
    <property type="entry name" value="Aldolase class I"/>
    <property type="match status" value="1"/>
</dbReference>
<dbReference type="AlphaFoldDB" id="A0A5C4U2S7"/>
<evidence type="ECO:0000256" key="1">
    <source>
        <dbReference type="ARBA" id="ARBA00001917"/>
    </source>
</evidence>
<sequence length="364" mass="39062">MVKLAEPLTVRSLEIPNRVWLPPMCQYQAVDGTPNDWHLVHYGARAVGGFGLIIAEATGVVPEGRISPACTGLWSDEHVAAWRKVVDFAHTQGAKMAIQLNHAGRKASSVPALPDQPHYPTNTVPVNEGGWETVAPSPIAADGHNTPRELSTAEVRQIPKQFARAAGRAVEAGFDAVEIHGAHGYLLHQFLSPLSNERNDAYGGSFEARTRLLLEVVEAVRAAIGEDMPLILRLSATDWVDAGWSLDDTVRVSALAQERGADLIDVTSGGNVSADIPVGPNYQARFADEVRARASVPTAAVGLITEPAQAEALLVEGRCDAVLIGREALRNPSWPRDAFRALGMAGGKLGYPPSYHRAAPRDPR</sequence>
<dbReference type="RefSeq" id="WP_139465904.1">
    <property type="nucleotide sequence ID" value="NZ_VDHJ01000009.1"/>
</dbReference>
<dbReference type="InterPro" id="IPR044152">
    <property type="entry name" value="YqjM-like"/>
</dbReference>
<dbReference type="InterPro" id="IPR013785">
    <property type="entry name" value="Aldolase_TIM"/>
</dbReference>
<organism evidence="7 8">
    <name type="scientific">Corynebacterium tapiri</name>
    <dbReference type="NCBI Taxonomy" id="1448266"/>
    <lineage>
        <taxon>Bacteria</taxon>
        <taxon>Bacillati</taxon>
        <taxon>Actinomycetota</taxon>
        <taxon>Actinomycetes</taxon>
        <taxon>Mycobacteriales</taxon>
        <taxon>Corynebacteriaceae</taxon>
        <taxon>Corynebacterium</taxon>
    </lineage>
</organism>
<dbReference type="EMBL" id="VDHJ01000009">
    <property type="protein sequence ID" value="TNL96875.1"/>
    <property type="molecule type" value="Genomic_DNA"/>
</dbReference>
<proteinExistence type="predicted"/>
<keyword evidence="4" id="KW-0521">NADP</keyword>
<dbReference type="Pfam" id="PF00724">
    <property type="entry name" value="Oxidored_FMN"/>
    <property type="match status" value="1"/>
</dbReference>
<feature type="domain" description="NADH:flavin oxidoreductase/NADH oxidase N-terminal" evidence="6">
    <location>
        <begin position="4"/>
        <end position="337"/>
    </location>
</feature>
<keyword evidence="5" id="KW-0560">Oxidoreductase</keyword>
<evidence type="ECO:0000256" key="5">
    <source>
        <dbReference type="ARBA" id="ARBA00023002"/>
    </source>
</evidence>
<dbReference type="PANTHER" id="PTHR43303:SF4">
    <property type="entry name" value="NADPH DEHYDROGENASE C23G7.10C-RELATED"/>
    <property type="match status" value="1"/>
</dbReference>
<accession>A0A5C4U2S7</accession>
<dbReference type="GO" id="GO:0003959">
    <property type="term" value="F:NADPH dehydrogenase activity"/>
    <property type="evidence" value="ECO:0007669"/>
    <property type="project" value="InterPro"/>
</dbReference>
<evidence type="ECO:0000259" key="6">
    <source>
        <dbReference type="Pfam" id="PF00724"/>
    </source>
</evidence>
<protein>
    <submittedName>
        <fullName evidence="7">NADH:flavin oxidoreductase/NADH oxidase</fullName>
    </submittedName>
</protein>
<reference evidence="7 8" key="1">
    <citation type="submission" date="2019-06" db="EMBL/GenBank/DDBJ databases">
        <authorList>
            <person name="Li J."/>
        </authorList>
    </citation>
    <scope>NUCLEOTIDE SEQUENCE [LARGE SCALE GENOMIC DNA]</scope>
    <source>
        <strain evidence="7 8">LMG 28165</strain>
    </source>
</reference>
<evidence type="ECO:0000313" key="8">
    <source>
        <dbReference type="Proteomes" id="UP000312032"/>
    </source>
</evidence>